<reference evidence="2 4" key="1">
    <citation type="submission" date="2008-03" db="EMBL/GenBank/DDBJ databases">
        <title>Annotation of Ixodes scapularis.</title>
        <authorList>
            <consortium name="Ixodes scapularis Genome Project Consortium"/>
            <person name="Caler E."/>
            <person name="Hannick L.I."/>
            <person name="Bidwell S."/>
            <person name="Joardar V."/>
            <person name="Thiagarajan M."/>
            <person name="Amedeo P."/>
            <person name="Galinsky K.J."/>
            <person name="Schobel S."/>
            <person name="Inman J."/>
            <person name="Hostetler J."/>
            <person name="Miller J."/>
            <person name="Hammond M."/>
            <person name="Megy K."/>
            <person name="Lawson D."/>
            <person name="Kodira C."/>
            <person name="Sutton G."/>
            <person name="Meyer J."/>
            <person name="Hill C.A."/>
            <person name="Birren B."/>
            <person name="Nene V."/>
            <person name="Collins F."/>
            <person name="Alarcon-Chaidez F."/>
            <person name="Wikel S."/>
            <person name="Strausberg R."/>
        </authorList>
    </citation>
    <scope>NUCLEOTIDE SEQUENCE [LARGE SCALE GENOMIC DNA]</scope>
    <source>
        <strain evidence="4">Wikel</strain>
        <strain evidence="2">Wikel colony</strain>
    </source>
</reference>
<dbReference type="EMBL" id="DS776514">
    <property type="protein sequence ID" value="EEC09408.1"/>
    <property type="molecule type" value="Genomic_DNA"/>
</dbReference>
<dbReference type="HOGENOM" id="CLU_1837302_0_0_1"/>
<dbReference type="EnsemblMetazoa" id="ISCW007646-RA">
    <property type="protein sequence ID" value="ISCW007646-PA"/>
    <property type="gene ID" value="ISCW007646"/>
</dbReference>
<dbReference type="VEuPathDB" id="VectorBase:ISCI007646"/>
<dbReference type="AlphaFoldDB" id="B7PS36"/>
<dbReference type="PaxDb" id="6945-B7PS36"/>
<proteinExistence type="predicted"/>
<dbReference type="EMBL" id="ABJB010249968">
    <property type="status" value="NOT_ANNOTATED_CDS"/>
    <property type="molecule type" value="Genomic_DNA"/>
</dbReference>
<evidence type="ECO:0000313" key="4">
    <source>
        <dbReference type="Proteomes" id="UP000001555"/>
    </source>
</evidence>
<feature type="compositionally biased region" description="Polar residues" evidence="1">
    <location>
        <begin position="84"/>
        <end position="95"/>
    </location>
</feature>
<evidence type="ECO:0000313" key="3">
    <source>
        <dbReference type="EnsemblMetazoa" id="ISCW007646-PA"/>
    </source>
</evidence>
<organism>
    <name type="scientific">Ixodes scapularis</name>
    <name type="common">Black-legged tick</name>
    <name type="synonym">Deer tick</name>
    <dbReference type="NCBI Taxonomy" id="6945"/>
    <lineage>
        <taxon>Eukaryota</taxon>
        <taxon>Metazoa</taxon>
        <taxon>Ecdysozoa</taxon>
        <taxon>Arthropoda</taxon>
        <taxon>Chelicerata</taxon>
        <taxon>Arachnida</taxon>
        <taxon>Acari</taxon>
        <taxon>Parasitiformes</taxon>
        <taxon>Ixodida</taxon>
        <taxon>Ixodoidea</taxon>
        <taxon>Ixodidae</taxon>
        <taxon>Ixodinae</taxon>
        <taxon>Ixodes</taxon>
    </lineage>
</organism>
<reference evidence="3" key="2">
    <citation type="submission" date="2020-05" db="UniProtKB">
        <authorList>
            <consortium name="EnsemblMetazoa"/>
        </authorList>
    </citation>
    <scope>IDENTIFICATION</scope>
    <source>
        <strain evidence="3">wikel</strain>
    </source>
</reference>
<sequence>MTPLKPDPLRTPRIPSRGVKTRQVDLGSQVDTVDDALDSGSLVMDEPAQEESPPSPELTANTSTSSASVVGVTRRIPREASAIPTHSSESSTSGATPARRTPTPLYSLHAAQWDGLKTTRQFLLYVCWHAALGGADCSSE</sequence>
<keyword evidence="4" id="KW-1185">Reference proteome</keyword>
<name>B7PS36_IXOSC</name>
<accession>B7PS36</accession>
<dbReference type="VEuPathDB" id="VectorBase:ISCW007646"/>
<evidence type="ECO:0000313" key="2">
    <source>
        <dbReference type="EMBL" id="EEC09408.1"/>
    </source>
</evidence>
<evidence type="ECO:0000256" key="1">
    <source>
        <dbReference type="SAM" id="MobiDB-lite"/>
    </source>
</evidence>
<dbReference type="InParanoid" id="B7PS36"/>
<dbReference type="Proteomes" id="UP000001555">
    <property type="component" value="Unassembled WGS sequence"/>
</dbReference>
<feature type="region of interest" description="Disordered" evidence="1">
    <location>
        <begin position="1"/>
        <end position="103"/>
    </location>
</feature>
<protein>
    <submittedName>
        <fullName evidence="2 3">Uncharacterized protein</fullName>
    </submittedName>
</protein>
<feature type="compositionally biased region" description="Low complexity" evidence="1">
    <location>
        <begin position="57"/>
        <end position="73"/>
    </location>
</feature>
<gene>
    <name evidence="2" type="ORF">IscW_ISCW007646</name>
</gene>